<reference evidence="1" key="1">
    <citation type="submission" date="2020-05" db="EMBL/GenBank/DDBJ databases">
        <authorList>
            <person name="Chiriac C."/>
            <person name="Salcher M."/>
            <person name="Ghai R."/>
            <person name="Kavagutti S V."/>
        </authorList>
    </citation>
    <scope>NUCLEOTIDE SEQUENCE</scope>
</reference>
<dbReference type="EMBL" id="LR797151">
    <property type="protein sequence ID" value="CAB4190171.1"/>
    <property type="molecule type" value="Genomic_DNA"/>
</dbReference>
<sequence>MNVILQTKIEVLKSFGITTTASINTHLEYVAVDPNTLECTNYDDLQSWFDLLKGDMK</sequence>
<gene>
    <name evidence="1" type="ORF">UFOVP1192_40</name>
</gene>
<evidence type="ECO:0000313" key="1">
    <source>
        <dbReference type="EMBL" id="CAB4190171.1"/>
    </source>
</evidence>
<accession>A0A6J5R9L3</accession>
<name>A0A6J5R9L3_9CAUD</name>
<protein>
    <submittedName>
        <fullName evidence="1">Uncharacterized protein</fullName>
    </submittedName>
</protein>
<proteinExistence type="predicted"/>
<organism evidence="1">
    <name type="scientific">uncultured Caudovirales phage</name>
    <dbReference type="NCBI Taxonomy" id="2100421"/>
    <lineage>
        <taxon>Viruses</taxon>
        <taxon>Duplodnaviria</taxon>
        <taxon>Heunggongvirae</taxon>
        <taxon>Uroviricota</taxon>
        <taxon>Caudoviricetes</taxon>
        <taxon>Peduoviridae</taxon>
        <taxon>Maltschvirus</taxon>
        <taxon>Maltschvirus maltsch</taxon>
    </lineage>
</organism>